<evidence type="ECO:0000256" key="1">
    <source>
        <dbReference type="ARBA" id="ARBA00001966"/>
    </source>
</evidence>
<feature type="signal peptide" evidence="11">
    <location>
        <begin position="1"/>
        <end position="22"/>
    </location>
</feature>
<feature type="domain" description="Radical SAM core" evidence="12">
    <location>
        <begin position="47"/>
        <end position="284"/>
    </location>
</feature>
<comment type="cofactor">
    <cofactor evidence="1">
        <name>[4Fe-4S] cluster</name>
        <dbReference type="ChEBI" id="CHEBI:49883"/>
    </cofactor>
</comment>
<dbReference type="Pfam" id="PF06969">
    <property type="entry name" value="HemN_C"/>
    <property type="match status" value="1"/>
</dbReference>
<gene>
    <name evidence="13" type="ORF">FHS97_002790</name>
</gene>
<dbReference type="NCBIfam" id="TIGR00539">
    <property type="entry name" value="hemN_rel"/>
    <property type="match status" value="1"/>
</dbReference>
<dbReference type="InterPro" id="IPR058240">
    <property type="entry name" value="rSAM_sf"/>
</dbReference>
<evidence type="ECO:0000313" key="14">
    <source>
        <dbReference type="Proteomes" id="UP000560131"/>
    </source>
</evidence>
<dbReference type="PANTHER" id="PTHR13932">
    <property type="entry name" value="COPROPORPHYRINIGEN III OXIDASE"/>
    <property type="match status" value="1"/>
</dbReference>
<evidence type="ECO:0000256" key="7">
    <source>
        <dbReference type="ARBA" id="ARBA00023004"/>
    </source>
</evidence>
<dbReference type="InterPro" id="IPR010723">
    <property type="entry name" value="HemN_C"/>
</dbReference>
<protein>
    <recommendedName>
        <fullName evidence="3 10">Heme chaperone HemW</fullName>
    </recommendedName>
</protein>
<dbReference type="SFLD" id="SFLDF00288">
    <property type="entry name" value="HemN-like__clustered_with_nucl"/>
    <property type="match status" value="1"/>
</dbReference>
<dbReference type="EMBL" id="JACIJN010000009">
    <property type="protein sequence ID" value="MBB5726842.1"/>
    <property type="molecule type" value="Genomic_DNA"/>
</dbReference>
<comment type="subcellular location">
    <subcellularLocation>
        <location evidence="10">Cytoplasm</location>
    </subcellularLocation>
</comment>
<dbReference type="SFLD" id="SFLDS00029">
    <property type="entry name" value="Radical_SAM"/>
    <property type="match status" value="1"/>
</dbReference>
<dbReference type="SMART" id="SM00729">
    <property type="entry name" value="Elp3"/>
    <property type="match status" value="1"/>
</dbReference>
<accession>A0ABR6N7U4</accession>
<dbReference type="GO" id="GO:0051989">
    <property type="term" value="F:coproporphyrinogen dehydrogenase activity"/>
    <property type="evidence" value="ECO:0007669"/>
    <property type="project" value="UniProtKB-EC"/>
</dbReference>
<evidence type="ECO:0000256" key="11">
    <source>
        <dbReference type="SAM" id="SignalP"/>
    </source>
</evidence>
<organism evidence="13 14">
    <name type="scientific">Sphingomonas endophytica</name>
    <dbReference type="NCBI Taxonomy" id="869719"/>
    <lineage>
        <taxon>Bacteria</taxon>
        <taxon>Pseudomonadati</taxon>
        <taxon>Pseudomonadota</taxon>
        <taxon>Alphaproteobacteria</taxon>
        <taxon>Sphingomonadales</taxon>
        <taxon>Sphingomonadaceae</taxon>
        <taxon>Sphingomonas</taxon>
    </lineage>
</organism>
<dbReference type="Proteomes" id="UP000560131">
    <property type="component" value="Unassembled WGS sequence"/>
</dbReference>
<comment type="function">
    <text evidence="10">Probably acts as a heme chaperone, transferring heme to an unknown acceptor. Binds one molecule of heme per monomer, possibly covalently. Binds 1 [4Fe-4S] cluster. The cluster is coordinated with 3 cysteines and an exchangeable S-adenosyl-L-methionine.</text>
</comment>
<keyword evidence="10" id="KW-0963">Cytoplasm</keyword>
<keyword evidence="8 10" id="KW-0411">Iron-sulfur</keyword>
<proteinExistence type="inferred from homology"/>
<evidence type="ECO:0000256" key="8">
    <source>
        <dbReference type="ARBA" id="ARBA00023014"/>
    </source>
</evidence>
<evidence type="ECO:0000256" key="5">
    <source>
        <dbReference type="ARBA" id="ARBA00022691"/>
    </source>
</evidence>
<feature type="chain" id="PRO_5046657041" description="Heme chaperone HemW" evidence="11">
    <location>
        <begin position="23"/>
        <end position="427"/>
    </location>
</feature>
<dbReference type="InterPro" id="IPR034505">
    <property type="entry name" value="Coproporphyrinogen-III_oxidase"/>
</dbReference>
<evidence type="ECO:0000256" key="6">
    <source>
        <dbReference type="ARBA" id="ARBA00022723"/>
    </source>
</evidence>
<dbReference type="CDD" id="cd01335">
    <property type="entry name" value="Radical_SAM"/>
    <property type="match status" value="1"/>
</dbReference>
<keyword evidence="5 10" id="KW-0949">S-adenosyl-L-methionine</keyword>
<sequence length="427" mass="45406">MPKTFRSRNSVCTVGAATVAFAATSRHMRAIMGMIDLIHPDAAAQDRAARAAAPLALYIHWPFCVSKCPYCDFNSHVRATVDESLWHDALLADLAHEAALLPGRRLGSIFFGGGTPSLMPPATVAALVAAATSAWAPVGDVEITLEANPSSVEAARFADLAAAGVNRVSLGLQALDDAALRFLGRAHDVTEGLGALDVAQRHFARVSFDLIYARPGQTQAAWDAELAQALSFGTEHLSLYQLTIEPGTRFATEAAAGRLTIPDGDAAADLFELTRARTAAAGLPAYEISNHARPGAESRHNLAYWRYRDYAGIGPGAHGRRDHLATFRRKKPENWLAAVARNGHGLESEEPLDAATRVGEALLMGLRLREGVDVAAIAAAGGMRVEDIVDLAAIAALPALIVREGTRLRVTEAGMILLDAILPKVVR</sequence>
<dbReference type="PANTHER" id="PTHR13932:SF5">
    <property type="entry name" value="RADICAL S-ADENOSYL METHIONINE DOMAIN-CONTAINING PROTEIN 1, MITOCHONDRIAL"/>
    <property type="match status" value="1"/>
</dbReference>
<dbReference type="InterPro" id="IPR006638">
    <property type="entry name" value="Elp3/MiaA/NifB-like_rSAM"/>
</dbReference>
<dbReference type="InterPro" id="IPR007197">
    <property type="entry name" value="rSAM"/>
</dbReference>
<dbReference type="InterPro" id="IPR013785">
    <property type="entry name" value="Aldolase_TIM"/>
</dbReference>
<keyword evidence="14" id="KW-1185">Reference proteome</keyword>
<keyword evidence="10" id="KW-0004">4Fe-4S</keyword>
<keyword evidence="4 10" id="KW-0349">Heme</keyword>
<evidence type="ECO:0000256" key="9">
    <source>
        <dbReference type="ARBA" id="ARBA00023186"/>
    </source>
</evidence>
<dbReference type="SFLD" id="SFLDG01065">
    <property type="entry name" value="anaerobic_coproporphyrinogen-I"/>
    <property type="match status" value="1"/>
</dbReference>
<comment type="similarity">
    <text evidence="2">Belongs to the anaerobic coproporphyrinogen-III oxidase family. HemW subfamily.</text>
</comment>
<evidence type="ECO:0000313" key="13">
    <source>
        <dbReference type="EMBL" id="MBB5726842.1"/>
    </source>
</evidence>
<dbReference type="SUPFAM" id="SSF102114">
    <property type="entry name" value="Radical SAM enzymes"/>
    <property type="match status" value="1"/>
</dbReference>
<keyword evidence="13" id="KW-0560">Oxidoreductase</keyword>
<comment type="caution">
    <text evidence="13">The sequence shown here is derived from an EMBL/GenBank/DDBJ whole genome shotgun (WGS) entry which is preliminary data.</text>
</comment>
<evidence type="ECO:0000259" key="12">
    <source>
        <dbReference type="PROSITE" id="PS51918"/>
    </source>
</evidence>
<dbReference type="Gene3D" id="3.20.20.70">
    <property type="entry name" value="Aldolase class I"/>
    <property type="match status" value="1"/>
</dbReference>
<dbReference type="PROSITE" id="PS51918">
    <property type="entry name" value="RADICAL_SAM"/>
    <property type="match status" value="1"/>
</dbReference>
<dbReference type="SFLD" id="SFLDF00562">
    <property type="entry name" value="HemN-like__clustered_with_heat"/>
    <property type="match status" value="1"/>
</dbReference>
<dbReference type="Pfam" id="PF04055">
    <property type="entry name" value="Radical_SAM"/>
    <property type="match status" value="1"/>
</dbReference>
<keyword evidence="7 10" id="KW-0408">Iron</keyword>
<evidence type="ECO:0000256" key="10">
    <source>
        <dbReference type="RuleBase" id="RU364116"/>
    </source>
</evidence>
<dbReference type="InterPro" id="IPR004559">
    <property type="entry name" value="HemW-like"/>
</dbReference>
<evidence type="ECO:0000256" key="3">
    <source>
        <dbReference type="ARBA" id="ARBA00017228"/>
    </source>
</evidence>
<keyword evidence="9 10" id="KW-0143">Chaperone</keyword>
<reference evidence="13 14" key="1">
    <citation type="submission" date="2020-08" db="EMBL/GenBank/DDBJ databases">
        <title>Genomic Encyclopedia of Type Strains, Phase IV (KMG-IV): sequencing the most valuable type-strain genomes for metagenomic binning, comparative biology and taxonomic classification.</title>
        <authorList>
            <person name="Goeker M."/>
        </authorList>
    </citation>
    <scope>NUCLEOTIDE SEQUENCE [LARGE SCALE GENOMIC DNA]</scope>
    <source>
        <strain evidence="13 14">DSM 101535</strain>
    </source>
</reference>
<evidence type="ECO:0000256" key="2">
    <source>
        <dbReference type="ARBA" id="ARBA00006100"/>
    </source>
</evidence>
<keyword evidence="6 10" id="KW-0479">Metal-binding</keyword>
<evidence type="ECO:0000256" key="4">
    <source>
        <dbReference type="ARBA" id="ARBA00022617"/>
    </source>
</evidence>
<name>A0ABR6N7U4_9SPHN</name>
<keyword evidence="11" id="KW-0732">Signal</keyword>